<feature type="non-terminal residue" evidence="1">
    <location>
        <position position="79"/>
    </location>
</feature>
<protein>
    <submittedName>
        <fullName evidence="1">Uncharacterized protein</fullName>
    </submittedName>
</protein>
<dbReference type="Proteomes" id="UP001295444">
    <property type="component" value="Chromosome 12"/>
</dbReference>
<name>A0AAD1WV99_PELCU</name>
<dbReference type="AlphaFoldDB" id="A0AAD1WV99"/>
<proteinExistence type="predicted"/>
<reference evidence="1" key="1">
    <citation type="submission" date="2022-03" db="EMBL/GenBank/DDBJ databases">
        <authorList>
            <person name="Alioto T."/>
            <person name="Alioto T."/>
            <person name="Gomez Garrido J."/>
        </authorList>
    </citation>
    <scope>NUCLEOTIDE SEQUENCE</scope>
</reference>
<dbReference type="EMBL" id="OW240923">
    <property type="protein sequence ID" value="CAH2325007.1"/>
    <property type="molecule type" value="Genomic_DNA"/>
</dbReference>
<evidence type="ECO:0000313" key="1">
    <source>
        <dbReference type="EMBL" id="CAH2325007.1"/>
    </source>
</evidence>
<organism evidence="1 2">
    <name type="scientific">Pelobates cultripes</name>
    <name type="common">Western spadefoot toad</name>
    <dbReference type="NCBI Taxonomy" id="61616"/>
    <lineage>
        <taxon>Eukaryota</taxon>
        <taxon>Metazoa</taxon>
        <taxon>Chordata</taxon>
        <taxon>Craniata</taxon>
        <taxon>Vertebrata</taxon>
        <taxon>Euteleostomi</taxon>
        <taxon>Amphibia</taxon>
        <taxon>Batrachia</taxon>
        <taxon>Anura</taxon>
        <taxon>Pelobatoidea</taxon>
        <taxon>Pelobatidae</taxon>
        <taxon>Pelobates</taxon>
    </lineage>
</organism>
<accession>A0AAD1WV99</accession>
<keyword evidence="2" id="KW-1185">Reference proteome</keyword>
<sequence length="79" mass="8796">MNSTFVTEHSVTYACTRNKLAHHPQKKGIITVPIYPYAMSKLLKAPRFRSGYKFHRDTSIPAGLTSNSYGTLAWTPPAA</sequence>
<evidence type="ECO:0000313" key="2">
    <source>
        <dbReference type="Proteomes" id="UP001295444"/>
    </source>
</evidence>
<gene>
    <name evidence="1" type="ORF">PECUL_23A039524</name>
</gene>